<feature type="binding site" evidence="4">
    <location>
        <begin position="68"/>
        <end position="72"/>
    </location>
    <ligand>
        <name>D-ribulose 5-phosphate</name>
        <dbReference type="ChEBI" id="CHEBI:58121"/>
    </ligand>
</feature>
<name>A0A388TA41_TERA1</name>
<evidence type="ECO:0000256" key="1">
    <source>
        <dbReference type="ARBA" id="ARBA00008754"/>
    </source>
</evidence>
<feature type="binding site" evidence="4">
    <location>
        <position position="101"/>
    </location>
    <ligand>
        <name>D-ribulose 5-phosphate</name>
        <dbReference type="ChEBI" id="CHEBI:58121"/>
    </ligand>
</feature>
<dbReference type="PANTHER" id="PTHR30345:SF0">
    <property type="entry name" value="DNA DAMAGE-REPAIR_TOLERATION PROTEIN DRT102"/>
    <property type="match status" value="1"/>
</dbReference>
<feature type="binding site" evidence="4">
    <location>
        <position position="138"/>
    </location>
    <ligand>
        <name>D-ribulose 5-phosphate</name>
        <dbReference type="ChEBI" id="CHEBI:58121"/>
    </ligand>
</feature>
<evidence type="ECO:0000313" key="5">
    <source>
        <dbReference type="EMBL" id="GBR73549.1"/>
    </source>
</evidence>
<dbReference type="GO" id="GO:0019316">
    <property type="term" value="P:D-allose catabolic process"/>
    <property type="evidence" value="ECO:0007669"/>
    <property type="project" value="TreeGrafter"/>
</dbReference>
<dbReference type="Pfam" id="PF02502">
    <property type="entry name" value="LacAB_rpiB"/>
    <property type="match status" value="1"/>
</dbReference>
<reference evidence="5 6" key="1">
    <citation type="journal article" date="2019" name="ISME J.">
        <title>Genome analyses of uncultured TG2/ZB3 bacteria in 'Margulisbacteria' specifically attached to ectosymbiotic spirochetes of protists in the termite gut.</title>
        <authorList>
            <person name="Utami Y.D."/>
            <person name="Kuwahara H."/>
            <person name="Igai K."/>
            <person name="Murakami T."/>
            <person name="Sugaya K."/>
            <person name="Morikawa T."/>
            <person name="Nagura Y."/>
            <person name="Yuki M."/>
            <person name="Deevong P."/>
            <person name="Inoue T."/>
            <person name="Kihara K."/>
            <person name="Lo N."/>
            <person name="Yamada A."/>
            <person name="Ohkuma M."/>
            <person name="Hongoh Y."/>
        </authorList>
    </citation>
    <scope>NUCLEOTIDE SEQUENCE [LARGE SCALE GENOMIC DNA]</scope>
    <source>
        <strain evidence="5">NkOx7-01</strain>
    </source>
</reference>
<dbReference type="GO" id="GO:0009052">
    <property type="term" value="P:pentose-phosphate shunt, non-oxidative branch"/>
    <property type="evidence" value="ECO:0007669"/>
    <property type="project" value="TreeGrafter"/>
</dbReference>
<keyword evidence="2 5" id="KW-0413">Isomerase</keyword>
<dbReference type="Gene3D" id="3.40.1400.10">
    <property type="entry name" value="Sugar-phosphate isomerase, RpiB/LacA/LacB"/>
    <property type="match status" value="1"/>
</dbReference>
<dbReference type="PANTHER" id="PTHR30345">
    <property type="entry name" value="RIBOSE-5-PHOSPHATE ISOMERASE B"/>
    <property type="match status" value="1"/>
</dbReference>
<dbReference type="AlphaFoldDB" id="A0A388TA41"/>
<proteinExistence type="inferred from homology"/>
<evidence type="ECO:0000256" key="2">
    <source>
        <dbReference type="ARBA" id="ARBA00023235"/>
    </source>
</evidence>
<evidence type="ECO:0000313" key="6">
    <source>
        <dbReference type="Proteomes" id="UP000269352"/>
    </source>
</evidence>
<dbReference type="NCBIfam" id="NF004051">
    <property type="entry name" value="PRK05571.1"/>
    <property type="match status" value="1"/>
</dbReference>
<evidence type="ECO:0000256" key="3">
    <source>
        <dbReference type="PIRSR" id="PIRSR005384-1"/>
    </source>
</evidence>
<dbReference type="InterPro" id="IPR003500">
    <property type="entry name" value="RpiB_LacA_LacB"/>
</dbReference>
<evidence type="ECO:0000256" key="4">
    <source>
        <dbReference type="PIRSR" id="PIRSR005384-2"/>
    </source>
</evidence>
<comment type="similarity">
    <text evidence="1">Belongs to the LacAB/RpiB family.</text>
</comment>
<feature type="active site" description="Proton acceptor" evidence="3">
    <location>
        <position position="67"/>
    </location>
</feature>
<dbReference type="GO" id="GO:0004751">
    <property type="term" value="F:ribose-5-phosphate isomerase activity"/>
    <property type="evidence" value="ECO:0007669"/>
    <property type="project" value="TreeGrafter"/>
</dbReference>
<feature type="binding site" evidence="4">
    <location>
        <position position="134"/>
    </location>
    <ligand>
        <name>D-ribulose 5-phosphate</name>
        <dbReference type="ChEBI" id="CHEBI:58121"/>
    </ligand>
</feature>
<feature type="active site" description="Proton donor" evidence="3">
    <location>
        <position position="100"/>
    </location>
</feature>
<dbReference type="Proteomes" id="UP000269352">
    <property type="component" value="Unassembled WGS sequence"/>
</dbReference>
<dbReference type="InterPro" id="IPR004785">
    <property type="entry name" value="RpiB"/>
</dbReference>
<comment type="caution">
    <text evidence="5">The sequence shown here is derived from an EMBL/GenBank/DDBJ whole genome shotgun (WGS) entry which is preliminary data.</text>
</comment>
<sequence>MTKLVLAADHGGFELKEIIKKFLAELGGYAVKDIGAYSAESVDYPEYGHKAAAAVASGQAERGIIFCGTGIGISIAANKTAGIRAANCVSEYMAEMSRSHNDANILALGGRIVEPELAKKIVKIWLDTPFAGGRHERRVKQIG</sequence>
<feature type="binding site" evidence="4">
    <location>
        <position position="111"/>
    </location>
    <ligand>
        <name>D-ribulose 5-phosphate</name>
        <dbReference type="ChEBI" id="CHEBI:58121"/>
    </ligand>
</feature>
<feature type="binding site" evidence="4">
    <location>
        <begin position="9"/>
        <end position="10"/>
    </location>
    <ligand>
        <name>D-ribulose 5-phosphate</name>
        <dbReference type="ChEBI" id="CHEBI:58121"/>
    </ligand>
</feature>
<keyword evidence="6" id="KW-1185">Reference proteome</keyword>
<organism evidence="5 6">
    <name type="scientific">Termititenax aidoneus</name>
    <dbReference type="NCBI Taxonomy" id="2218524"/>
    <lineage>
        <taxon>Bacteria</taxon>
        <taxon>Bacillati</taxon>
        <taxon>Candidatus Margulisiibacteriota</taxon>
        <taxon>Candidatus Termititenacia</taxon>
        <taxon>Candidatus Termititenacales</taxon>
        <taxon>Candidatus Termititenacaceae</taxon>
        <taxon>Candidatus Termititenax</taxon>
    </lineage>
</organism>
<dbReference type="InterPro" id="IPR036569">
    <property type="entry name" value="RpiB_LacA_LacB_sf"/>
</dbReference>
<accession>A0A388TA41</accession>
<gene>
    <name evidence="5" type="primary">rpiB</name>
    <name evidence="5" type="ORF">NO1_0907</name>
</gene>
<dbReference type="SUPFAM" id="SSF89623">
    <property type="entry name" value="Ribose/Galactose isomerase RpiB/AlsB"/>
    <property type="match status" value="1"/>
</dbReference>
<dbReference type="EMBL" id="BGZN01000013">
    <property type="protein sequence ID" value="GBR73549.1"/>
    <property type="molecule type" value="Genomic_DNA"/>
</dbReference>
<dbReference type="NCBIfam" id="TIGR00689">
    <property type="entry name" value="rpiB_lacA_lacB"/>
    <property type="match status" value="1"/>
</dbReference>
<dbReference type="PIRSF" id="PIRSF005384">
    <property type="entry name" value="RpiB_LacA_B"/>
    <property type="match status" value="1"/>
</dbReference>
<dbReference type="NCBIfam" id="TIGR01120">
    <property type="entry name" value="rpiB"/>
    <property type="match status" value="1"/>
</dbReference>
<protein>
    <submittedName>
        <fullName evidence="5">Ribose 5-phosphate isomerase B</fullName>
    </submittedName>
</protein>